<dbReference type="AlphaFoldDB" id="A0A8W7PS44"/>
<reference evidence="1" key="1">
    <citation type="submission" date="2022-08" db="UniProtKB">
        <authorList>
            <consortium name="EnsemblMetazoa"/>
        </authorList>
    </citation>
    <scope>IDENTIFICATION</scope>
</reference>
<organism evidence="1">
    <name type="scientific">Anopheles coluzzii</name>
    <name type="common">African malaria mosquito</name>
    <dbReference type="NCBI Taxonomy" id="1518534"/>
    <lineage>
        <taxon>Eukaryota</taxon>
        <taxon>Metazoa</taxon>
        <taxon>Ecdysozoa</taxon>
        <taxon>Arthropoda</taxon>
        <taxon>Hexapoda</taxon>
        <taxon>Insecta</taxon>
        <taxon>Pterygota</taxon>
        <taxon>Neoptera</taxon>
        <taxon>Endopterygota</taxon>
        <taxon>Diptera</taxon>
        <taxon>Nematocera</taxon>
        <taxon>Culicoidea</taxon>
        <taxon>Culicidae</taxon>
        <taxon>Anophelinae</taxon>
        <taxon>Anopheles</taxon>
    </lineage>
</organism>
<name>A0A8W7PS44_ANOCL</name>
<protein>
    <submittedName>
        <fullName evidence="1">Uncharacterized protein</fullName>
    </submittedName>
</protein>
<evidence type="ECO:0000313" key="1">
    <source>
        <dbReference type="EnsemblMetazoa" id="ACOM036250-PA.1"/>
    </source>
</evidence>
<proteinExistence type="predicted"/>
<dbReference type="EnsemblMetazoa" id="ACOM036250-RA">
    <property type="protein sequence ID" value="ACOM036250-PA.1"/>
    <property type="gene ID" value="ACOM036250"/>
</dbReference>
<sequence>LHARACVCVKGFRLPGAGFAVLGLAVLQFDDCRRFSETHSVSLSGAHKISHQFEGLQPCKSNSVTCQGAATITTDHPRGAGFDPVFSMLTDMSPSAGAQFYSTQIPAMGMNITNIATHMQKPSASIVC</sequence>
<accession>A0A8W7PS44</accession>
<dbReference type="Proteomes" id="UP000075882">
    <property type="component" value="Unassembled WGS sequence"/>
</dbReference>